<proteinExistence type="predicted"/>
<name>K6H6M7_9BACT</name>
<gene>
    <name evidence="3" type="ORF">B193_3165</name>
</gene>
<evidence type="ECO:0000313" key="4">
    <source>
        <dbReference type="Proteomes" id="UP000006272"/>
    </source>
</evidence>
<feature type="signal peptide" evidence="2">
    <location>
        <begin position="1"/>
        <end position="22"/>
    </location>
</feature>
<dbReference type="PATRIC" id="fig|1206767.3.peg.3108"/>
<protein>
    <submittedName>
        <fullName evidence="3">Uncharacterized protein</fullName>
    </submittedName>
</protein>
<organism evidence="3 4">
    <name type="scientific">Solidesulfovibrio magneticus str. Maddingley MBC34</name>
    <dbReference type="NCBI Taxonomy" id="1206767"/>
    <lineage>
        <taxon>Bacteria</taxon>
        <taxon>Pseudomonadati</taxon>
        <taxon>Thermodesulfobacteriota</taxon>
        <taxon>Desulfovibrionia</taxon>
        <taxon>Desulfovibrionales</taxon>
        <taxon>Desulfovibrionaceae</taxon>
        <taxon>Solidesulfovibrio</taxon>
    </lineage>
</organism>
<sequence length="171" mass="17986">MKRVFWMLAACLMILSGGRALAEEPANILATTKRLACAYSQGMNAVFTPQGRVNLKPPLDPNTPGLTIAITDRSKNRAVLEEDSLETPGVLMVSPAGLSVMARYADGGVTMVTVYPVHAGASDNLLMVSSRHGAGAEPHISQRYGFCRPGLETPLPAEPPAPPPAKKGGHG</sequence>
<accession>K6H6M7</accession>
<evidence type="ECO:0000256" key="2">
    <source>
        <dbReference type="SAM" id="SignalP"/>
    </source>
</evidence>
<dbReference type="AlphaFoldDB" id="K6H6M7"/>
<feature type="compositionally biased region" description="Pro residues" evidence="1">
    <location>
        <begin position="156"/>
        <end position="165"/>
    </location>
</feature>
<feature type="region of interest" description="Disordered" evidence="1">
    <location>
        <begin position="148"/>
        <end position="171"/>
    </location>
</feature>
<evidence type="ECO:0000256" key="1">
    <source>
        <dbReference type="SAM" id="MobiDB-lite"/>
    </source>
</evidence>
<feature type="chain" id="PRO_5003895174" evidence="2">
    <location>
        <begin position="23"/>
        <end position="171"/>
    </location>
</feature>
<dbReference type="Proteomes" id="UP000006272">
    <property type="component" value="Unassembled WGS sequence"/>
</dbReference>
<dbReference type="EMBL" id="ALAO01000285">
    <property type="protein sequence ID" value="EKO38143.1"/>
    <property type="molecule type" value="Genomic_DNA"/>
</dbReference>
<evidence type="ECO:0000313" key="3">
    <source>
        <dbReference type="EMBL" id="EKO38143.1"/>
    </source>
</evidence>
<reference evidence="3 4" key="1">
    <citation type="submission" date="2012-07" db="EMBL/GenBank/DDBJ databases">
        <title>Draft genome sequence of Desulfovibrio magneticus str. Maddingley MBC34 obtained from a metagenomic sequence of a methanogenic enrichment isolated from coal-seam formation water in Victoria, Australia.</title>
        <authorList>
            <person name="Greenfield P."/>
            <person name="Hendry P."/>
            <person name="Li D."/>
            <person name="Rosewarne C.P."/>
            <person name="Tran-Dinh N."/>
            <person name="Elbourne L.D.H."/>
            <person name="Paulsen I.T."/>
            <person name="Midgley D.J."/>
        </authorList>
    </citation>
    <scope>NUCLEOTIDE SEQUENCE [LARGE SCALE GENOMIC DNA]</scope>
    <source>
        <strain evidence="4">Maddingley MBC34</strain>
    </source>
</reference>
<comment type="caution">
    <text evidence="3">The sequence shown here is derived from an EMBL/GenBank/DDBJ whole genome shotgun (WGS) entry which is preliminary data.</text>
</comment>
<keyword evidence="2" id="KW-0732">Signal</keyword>